<dbReference type="CDD" id="cd00887">
    <property type="entry name" value="MoeA"/>
    <property type="match status" value="1"/>
</dbReference>
<dbReference type="PROSITE" id="PS01079">
    <property type="entry name" value="MOCF_BIOSYNTHESIS_2"/>
    <property type="match status" value="1"/>
</dbReference>
<dbReference type="NCBIfam" id="NF045515">
    <property type="entry name" value="Glp_gephyrin"/>
    <property type="match status" value="1"/>
</dbReference>
<dbReference type="NCBIfam" id="TIGR00177">
    <property type="entry name" value="molyb_syn"/>
    <property type="match status" value="1"/>
</dbReference>
<dbReference type="InterPro" id="IPR036425">
    <property type="entry name" value="MoaB/Mog-like_dom_sf"/>
</dbReference>
<dbReference type="Gene3D" id="2.40.340.10">
    <property type="entry name" value="MoeA, C-terminal, domain IV"/>
    <property type="match status" value="1"/>
</dbReference>
<dbReference type="PANTHER" id="PTHR10192">
    <property type="entry name" value="MOLYBDOPTERIN BIOSYNTHESIS PROTEIN"/>
    <property type="match status" value="1"/>
</dbReference>
<dbReference type="FunFam" id="2.170.190.11:FF:000001">
    <property type="entry name" value="Molybdopterin molybdenumtransferase"/>
    <property type="match status" value="1"/>
</dbReference>
<sequence>MIEKEEARKIIDETVAPTSRTEKTELAKSYGRVLAEDVVSDIDIPPFNRVTMDGYAVVSSDGPGEYEVAEDVPAGKFPEMALKSGKVTKIMTGAPLPDGADAVVQVEKTGGFADVGQMAQINEGVGAGKNFCPKGEDIKKGDLALEPEIVIRPQEVAVLASLGYDPVKVYKLPRIAIVATGDELVEPAEKPEPGQIRNSNGYSTFSQVMAMGVEPVALGIARDNYKSLREKIEEGSKYDFLFISGGISAGDRDFVPEIVKDAGYELLFHKVKIKPGKPVMFGATKDNRYVFGVPGNPVSSMVIFELFIKPAIRKFARLPAYDGMMARATLKGEFTRKNDSRDEYLPVALKWNGSGFTASRVAYHGSGHFSAMTKANGLMYIPAGVKEIPAGGSIDVRFFDETQVSMR</sequence>
<evidence type="ECO:0000256" key="8">
    <source>
        <dbReference type="ARBA" id="ARBA00023150"/>
    </source>
</evidence>
<evidence type="ECO:0000256" key="3">
    <source>
        <dbReference type="ARBA" id="ARBA00013269"/>
    </source>
</evidence>
<accession>A0A3B1CB83</accession>
<dbReference type="Gene3D" id="3.90.105.10">
    <property type="entry name" value="Molybdopterin biosynthesis moea protein, domain 2"/>
    <property type="match status" value="1"/>
</dbReference>
<dbReference type="FunFam" id="3.40.980.10:FF:000004">
    <property type="entry name" value="Molybdopterin molybdenumtransferase"/>
    <property type="match status" value="1"/>
</dbReference>
<protein>
    <recommendedName>
        <fullName evidence="3">molybdopterin molybdotransferase</fullName>
        <ecNumber evidence="3">2.10.1.1</ecNumber>
    </recommendedName>
</protein>
<reference evidence="11" key="1">
    <citation type="submission" date="2018-06" db="EMBL/GenBank/DDBJ databases">
        <authorList>
            <person name="Zhirakovskaya E."/>
        </authorList>
    </citation>
    <scope>NUCLEOTIDE SEQUENCE</scope>
</reference>
<organism evidence="11">
    <name type="scientific">hydrothermal vent metagenome</name>
    <dbReference type="NCBI Taxonomy" id="652676"/>
    <lineage>
        <taxon>unclassified sequences</taxon>
        <taxon>metagenomes</taxon>
        <taxon>ecological metagenomes</taxon>
    </lineage>
</organism>
<proteinExistence type="predicted"/>
<evidence type="ECO:0000259" key="10">
    <source>
        <dbReference type="SMART" id="SM00852"/>
    </source>
</evidence>
<dbReference type="Pfam" id="PF03453">
    <property type="entry name" value="MoeA_N"/>
    <property type="match status" value="1"/>
</dbReference>
<dbReference type="AlphaFoldDB" id="A0A3B1CB83"/>
<dbReference type="InterPro" id="IPR036135">
    <property type="entry name" value="MoeA_linker/N_sf"/>
</dbReference>
<dbReference type="EMBL" id="UOGA01000299">
    <property type="protein sequence ID" value="VAX25442.1"/>
    <property type="molecule type" value="Genomic_DNA"/>
</dbReference>
<dbReference type="GO" id="GO:0061599">
    <property type="term" value="F:molybdopterin molybdotransferase activity"/>
    <property type="evidence" value="ECO:0007669"/>
    <property type="project" value="UniProtKB-EC"/>
</dbReference>
<comment type="catalytic activity">
    <reaction evidence="9">
        <text>adenylyl-molybdopterin + molybdate = Mo-molybdopterin + AMP + H(+)</text>
        <dbReference type="Rhea" id="RHEA:35047"/>
        <dbReference type="ChEBI" id="CHEBI:15378"/>
        <dbReference type="ChEBI" id="CHEBI:36264"/>
        <dbReference type="ChEBI" id="CHEBI:62727"/>
        <dbReference type="ChEBI" id="CHEBI:71302"/>
        <dbReference type="ChEBI" id="CHEBI:456215"/>
        <dbReference type="EC" id="2.10.1.1"/>
    </reaction>
</comment>
<evidence type="ECO:0000256" key="5">
    <source>
        <dbReference type="ARBA" id="ARBA00022679"/>
    </source>
</evidence>
<evidence type="ECO:0000256" key="6">
    <source>
        <dbReference type="ARBA" id="ARBA00022723"/>
    </source>
</evidence>
<evidence type="ECO:0000256" key="4">
    <source>
        <dbReference type="ARBA" id="ARBA00022505"/>
    </source>
</evidence>
<feature type="domain" description="MoaB/Mog" evidence="10">
    <location>
        <begin position="176"/>
        <end position="314"/>
    </location>
</feature>
<dbReference type="Pfam" id="PF03454">
    <property type="entry name" value="MoeA_C"/>
    <property type="match status" value="1"/>
</dbReference>
<evidence type="ECO:0000256" key="2">
    <source>
        <dbReference type="ARBA" id="ARBA00005046"/>
    </source>
</evidence>
<evidence type="ECO:0000256" key="1">
    <source>
        <dbReference type="ARBA" id="ARBA00001946"/>
    </source>
</evidence>
<evidence type="ECO:0000256" key="7">
    <source>
        <dbReference type="ARBA" id="ARBA00022842"/>
    </source>
</evidence>
<dbReference type="PANTHER" id="PTHR10192:SF5">
    <property type="entry name" value="GEPHYRIN"/>
    <property type="match status" value="1"/>
</dbReference>
<dbReference type="InterPro" id="IPR008284">
    <property type="entry name" value="MoCF_biosynth_CS"/>
</dbReference>
<gene>
    <name evidence="11" type="ORF">MNBD_NITROSPINAE04-2323</name>
</gene>
<keyword evidence="8" id="KW-0501">Molybdenum cofactor biosynthesis</keyword>
<keyword evidence="6" id="KW-0479">Metal-binding</keyword>
<comment type="cofactor">
    <cofactor evidence="1">
        <name>Mg(2+)</name>
        <dbReference type="ChEBI" id="CHEBI:18420"/>
    </cofactor>
</comment>
<keyword evidence="4" id="KW-0500">Molybdenum</keyword>
<dbReference type="EC" id="2.10.1.1" evidence="3"/>
<dbReference type="UniPathway" id="UPA00344"/>
<dbReference type="SUPFAM" id="SSF63882">
    <property type="entry name" value="MoeA N-terminal region -like"/>
    <property type="match status" value="1"/>
</dbReference>
<dbReference type="InterPro" id="IPR038987">
    <property type="entry name" value="MoeA-like"/>
</dbReference>
<dbReference type="InterPro" id="IPR036688">
    <property type="entry name" value="MoeA_C_domain_IV_sf"/>
</dbReference>
<name>A0A3B1CB83_9ZZZZ</name>
<evidence type="ECO:0000256" key="9">
    <source>
        <dbReference type="ARBA" id="ARBA00047317"/>
    </source>
</evidence>
<dbReference type="GO" id="GO:0046872">
    <property type="term" value="F:metal ion binding"/>
    <property type="evidence" value="ECO:0007669"/>
    <property type="project" value="UniProtKB-KW"/>
</dbReference>
<keyword evidence="7" id="KW-0460">Magnesium</keyword>
<keyword evidence="5 11" id="KW-0808">Transferase</keyword>
<dbReference type="InterPro" id="IPR005110">
    <property type="entry name" value="MoeA_linker/N"/>
</dbReference>
<dbReference type="InterPro" id="IPR005111">
    <property type="entry name" value="MoeA_C_domain_IV"/>
</dbReference>
<dbReference type="InterPro" id="IPR001453">
    <property type="entry name" value="MoaB/Mog_dom"/>
</dbReference>
<dbReference type="Gene3D" id="3.40.980.10">
    <property type="entry name" value="MoaB/Mog-like domain"/>
    <property type="match status" value="1"/>
</dbReference>
<evidence type="ECO:0000313" key="11">
    <source>
        <dbReference type="EMBL" id="VAX25442.1"/>
    </source>
</evidence>
<dbReference type="GO" id="GO:0006777">
    <property type="term" value="P:Mo-molybdopterin cofactor biosynthetic process"/>
    <property type="evidence" value="ECO:0007669"/>
    <property type="project" value="UniProtKB-KW"/>
</dbReference>
<comment type="pathway">
    <text evidence="2">Cofactor biosynthesis; molybdopterin biosynthesis.</text>
</comment>
<dbReference type="SUPFAM" id="SSF63867">
    <property type="entry name" value="MoeA C-terminal domain-like"/>
    <property type="match status" value="1"/>
</dbReference>
<dbReference type="Pfam" id="PF00994">
    <property type="entry name" value="MoCF_biosynth"/>
    <property type="match status" value="1"/>
</dbReference>
<dbReference type="Gene3D" id="2.170.190.11">
    <property type="entry name" value="Molybdopterin biosynthesis moea protein, domain 3"/>
    <property type="match status" value="1"/>
</dbReference>
<dbReference type="SUPFAM" id="SSF53218">
    <property type="entry name" value="Molybdenum cofactor biosynthesis proteins"/>
    <property type="match status" value="1"/>
</dbReference>
<dbReference type="GO" id="GO:0005829">
    <property type="term" value="C:cytosol"/>
    <property type="evidence" value="ECO:0007669"/>
    <property type="project" value="TreeGrafter"/>
</dbReference>
<dbReference type="SMART" id="SM00852">
    <property type="entry name" value="MoCF_biosynth"/>
    <property type="match status" value="1"/>
</dbReference>